<comment type="similarity">
    <text evidence="1">Belongs to the AfsR/DnrI/RedD regulatory family.</text>
</comment>
<dbReference type="InterPro" id="IPR051677">
    <property type="entry name" value="AfsR-DnrI-RedD_regulator"/>
</dbReference>
<protein>
    <submittedName>
        <fullName evidence="7">SARP family transcriptional regulator</fullName>
    </submittedName>
</protein>
<dbReference type="CDD" id="cd00383">
    <property type="entry name" value="trans_reg_C"/>
    <property type="match status" value="1"/>
</dbReference>
<keyword evidence="2" id="KW-0805">Transcription regulation</keyword>
<accession>A0A290YZR4</accession>
<dbReference type="EMBL" id="CP023445">
    <property type="protein sequence ID" value="ATE52213.1"/>
    <property type="molecule type" value="Genomic_DNA"/>
</dbReference>
<reference evidence="7" key="1">
    <citation type="submission" date="2017-09" db="EMBL/GenBank/DDBJ databases">
        <title>Complete Genome Sequence of ansamitocin-producing Bacterium Actinosynnema pretiosum X47.</title>
        <authorList>
            <person name="Cao G."/>
            <person name="Zong G."/>
            <person name="Zhong C."/>
            <person name="Fu J."/>
        </authorList>
    </citation>
    <scope>NUCLEOTIDE SEQUENCE [LARGE SCALE GENOMIC DNA]</scope>
    <source>
        <strain evidence="7">X47</strain>
    </source>
</reference>
<dbReference type="RefSeq" id="WP_096491242.1">
    <property type="nucleotide sequence ID" value="NZ_CP023445.1"/>
</dbReference>
<dbReference type="InterPro" id="IPR027417">
    <property type="entry name" value="P-loop_NTPase"/>
</dbReference>
<dbReference type="GO" id="GO:0043531">
    <property type="term" value="F:ADP binding"/>
    <property type="evidence" value="ECO:0007669"/>
    <property type="project" value="InterPro"/>
</dbReference>
<keyword evidence="4" id="KW-0804">Transcription</keyword>
<dbReference type="Gene3D" id="3.40.50.300">
    <property type="entry name" value="P-loop containing nucleotide triphosphate hydrolases"/>
    <property type="match status" value="1"/>
</dbReference>
<dbReference type="KEGG" id="apre:CNX65_01975"/>
<dbReference type="SUPFAM" id="SSF52540">
    <property type="entry name" value="P-loop containing nucleoside triphosphate hydrolases"/>
    <property type="match status" value="1"/>
</dbReference>
<feature type="domain" description="OmpR/PhoB-type" evidence="6">
    <location>
        <begin position="1"/>
        <end position="103"/>
    </location>
</feature>
<dbReference type="CDD" id="cd15831">
    <property type="entry name" value="BTAD"/>
    <property type="match status" value="1"/>
</dbReference>
<dbReference type="AlphaFoldDB" id="A0A290YZR4"/>
<sequence>MGDRSRCGLEFGVLGPLRVVADGGPIAIGRRGVRALLAVLVLEANRVVPIDELVDRLWGDEPPATARTIVHGYVSRLRKVLDAADPAGSARILTTPPGYQLAVDPWRLDHHRARRLISSARGKPATSRAPLLRDALRLWRGPVLADVPNAPGSDLAELRLVALEERAAAELELGHHLEVVGELRQLVAEHPFRERLVAQAVLALYRSGRRADALDAYQRFHRRLVDELGIDPGPDLRALHERVLRDDPALLPASAPEPPGAAPRPGVVVPAQLPAAASGFVGRDEELAWLDRLCDTRDRDATTTAVLDGPPGIGKSELAVAWGHRRSAQFPDGLLFAQLGGHADDERARVGPDEVLARFLLALGVPADAVPRGTADRVGLYRSVLAGRRVLVVLDDARDAEHVRLLLPPGSGSLALVTSRLRLGSLVVSAGARVLTLDTLAEDESARLVDEAVGKPLSEQEPDAVRDLARLCGNLPLALRIAAARLVSSPEWAVASLVDALADDSTRLRALDLADADAGGGVGVARALALSYRELPDELAEAFRAAGLVPGRRVTAQAVAALCRTDAGTAGRRLAELADAHLLLERGRGDYALHDLVRLYARELLADVPPERTAAALGRLLDHYLAACDRARRLLRPATDGLDPGQSDHRAARPATSGQALLWFDKEWPNVVALARAGAERGLHRRVWQLVRLVHTRCAVRAVDDGWSELAAIGLGSARAAGDPRGEVLVLHAAHSVALRTGPAPGALADARRAHRIAEGLGEARYLVLALDQLASALLATGETEAAITRYREAVEAARRDGDVLGEAHVLNNLAQAEQAAGRRETAARHQFQAAELFHRTGDQRGHALALGNLAELYAELDLLAEAEESARQAVQLAVGGTAQYEEAFGRQVLGAVLAGRGERSAARAELAESLRLFERLGSPRAAQVRIALDGLGGEF</sequence>
<evidence type="ECO:0000256" key="3">
    <source>
        <dbReference type="ARBA" id="ARBA00023125"/>
    </source>
</evidence>
<dbReference type="InterPro" id="IPR036388">
    <property type="entry name" value="WH-like_DNA-bd_sf"/>
</dbReference>
<dbReference type="SMART" id="SM01043">
    <property type="entry name" value="BTAD"/>
    <property type="match status" value="1"/>
</dbReference>
<organism evidence="7 8">
    <name type="scientific">Actinosynnema pretiosum</name>
    <dbReference type="NCBI Taxonomy" id="42197"/>
    <lineage>
        <taxon>Bacteria</taxon>
        <taxon>Bacillati</taxon>
        <taxon>Actinomycetota</taxon>
        <taxon>Actinomycetes</taxon>
        <taxon>Pseudonocardiales</taxon>
        <taxon>Pseudonocardiaceae</taxon>
        <taxon>Actinosynnema</taxon>
    </lineage>
</organism>
<dbReference type="SUPFAM" id="SSF48452">
    <property type="entry name" value="TPR-like"/>
    <property type="match status" value="2"/>
</dbReference>
<keyword evidence="8" id="KW-1185">Reference proteome</keyword>
<dbReference type="InterPro" id="IPR005158">
    <property type="entry name" value="BTAD"/>
</dbReference>
<dbReference type="SUPFAM" id="SSF46894">
    <property type="entry name" value="C-terminal effector domain of the bipartite response regulators"/>
    <property type="match status" value="1"/>
</dbReference>
<dbReference type="Gene3D" id="1.25.40.10">
    <property type="entry name" value="Tetratricopeptide repeat domain"/>
    <property type="match status" value="2"/>
</dbReference>
<feature type="DNA-binding region" description="OmpR/PhoB-type" evidence="5">
    <location>
        <begin position="1"/>
        <end position="103"/>
    </location>
</feature>
<dbReference type="InterPro" id="IPR001867">
    <property type="entry name" value="OmpR/PhoB-type_DNA-bd"/>
</dbReference>
<proteinExistence type="inferred from homology"/>
<dbReference type="GO" id="GO:0006355">
    <property type="term" value="P:regulation of DNA-templated transcription"/>
    <property type="evidence" value="ECO:0007669"/>
    <property type="project" value="InterPro"/>
</dbReference>
<evidence type="ECO:0000259" key="6">
    <source>
        <dbReference type="PROSITE" id="PS51755"/>
    </source>
</evidence>
<dbReference type="PROSITE" id="PS51755">
    <property type="entry name" value="OMPR_PHOB"/>
    <property type="match status" value="1"/>
</dbReference>
<dbReference type="InterPro" id="IPR019734">
    <property type="entry name" value="TPR_rpt"/>
</dbReference>
<dbReference type="PANTHER" id="PTHR35807">
    <property type="entry name" value="TRANSCRIPTIONAL REGULATOR REDD-RELATED"/>
    <property type="match status" value="1"/>
</dbReference>
<gene>
    <name evidence="7" type="ORF">CNX65_01975</name>
</gene>
<evidence type="ECO:0000256" key="5">
    <source>
        <dbReference type="PROSITE-ProRule" id="PRU01091"/>
    </source>
</evidence>
<dbReference type="GO" id="GO:0003677">
    <property type="term" value="F:DNA binding"/>
    <property type="evidence" value="ECO:0007669"/>
    <property type="project" value="UniProtKB-UniRule"/>
</dbReference>
<dbReference type="Gene3D" id="1.10.10.10">
    <property type="entry name" value="Winged helix-like DNA-binding domain superfamily/Winged helix DNA-binding domain"/>
    <property type="match status" value="2"/>
</dbReference>
<dbReference type="PRINTS" id="PR00364">
    <property type="entry name" value="DISEASERSIST"/>
</dbReference>
<evidence type="ECO:0000256" key="4">
    <source>
        <dbReference type="ARBA" id="ARBA00023163"/>
    </source>
</evidence>
<evidence type="ECO:0000256" key="1">
    <source>
        <dbReference type="ARBA" id="ARBA00005820"/>
    </source>
</evidence>
<dbReference type="InterPro" id="IPR016032">
    <property type="entry name" value="Sig_transdc_resp-reg_C-effctor"/>
</dbReference>
<dbReference type="Pfam" id="PF03704">
    <property type="entry name" value="BTAD"/>
    <property type="match status" value="1"/>
</dbReference>
<dbReference type="InterPro" id="IPR011990">
    <property type="entry name" value="TPR-like_helical_dom_sf"/>
</dbReference>
<dbReference type="SMART" id="SM00862">
    <property type="entry name" value="Trans_reg_C"/>
    <property type="match status" value="1"/>
</dbReference>
<dbReference type="GO" id="GO:0000160">
    <property type="term" value="P:phosphorelay signal transduction system"/>
    <property type="evidence" value="ECO:0007669"/>
    <property type="project" value="InterPro"/>
</dbReference>
<evidence type="ECO:0000313" key="8">
    <source>
        <dbReference type="Proteomes" id="UP000218505"/>
    </source>
</evidence>
<dbReference type="PANTHER" id="PTHR35807:SF1">
    <property type="entry name" value="TRANSCRIPTIONAL REGULATOR REDD"/>
    <property type="match status" value="1"/>
</dbReference>
<evidence type="ECO:0000256" key="2">
    <source>
        <dbReference type="ARBA" id="ARBA00023015"/>
    </source>
</evidence>
<dbReference type="SMART" id="SM00028">
    <property type="entry name" value="TPR"/>
    <property type="match status" value="3"/>
</dbReference>
<evidence type="ECO:0000313" key="7">
    <source>
        <dbReference type="EMBL" id="ATE52213.1"/>
    </source>
</evidence>
<name>A0A290YZR4_9PSEU</name>
<keyword evidence="3 5" id="KW-0238">DNA-binding</keyword>
<dbReference type="Pfam" id="PF00486">
    <property type="entry name" value="Trans_reg_C"/>
    <property type="match status" value="1"/>
</dbReference>
<dbReference type="Proteomes" id="UP000218505">
    <property type="component" value="Chromosome"/>
</dbReference>